<protein>
    <submittedName>
        <fullName evidence="2">Uncharacterized protein</fullName>
    </submittedName>
</protein>
<accession>A0ABN9S5V9</accession>
<sequence>MPCEISTGLRPVENTRNNDVALGIIHSQSCGLGCALKLGNDDWENRGQMLRLSNQDSPQRHMPPYRGNSSGRGWPSGWDSGSKQRKRPKAVTLVPPLDGPRSPMGHLSPTPMHVQPPKHSATVVPAMYYGTLILLSTAKLHGWKTNGKVL</sequence>
<feature type="region of interest" description="Disordered" evidence="1">
    <location>
        <begin position="51"/>
        <end position="102"/>
    </location>
</feature>
<proteinExistence type="predicted"/>
<evidence type="ECO:0000313" key="2">
    <source>
        <dbReference type="EMBL" id="CAK0827195.1"/>
    </source>
</evidence>
<evidence type="ECO:0000256" key="1">
    <source>
        <dbReference type="SAM" id="MobiDB-lite"/>
    </source>
</evidence>
<evidence type="ECO:0000313" key="3">
    <source>
        <dbReference type="Proteomes" id="UP001189429"/>
    </source>
</evidence>
<reference evidence="2" key="1">
    <citation type="submission" date="2023-10" db="EMBL/GenBank/DDBJ databases">
        <authorList>
            <person name="Chen Y."/>
            <person name="Shah S."/>
            <person name="Dougan E. K."/>
            <person name="Thang M."/>
            <person name="Chan C."/>
        </authorList>
    </citation>
    <scope>NUCLEOTIDE SEQUENCE [LARGE SCALE GENOMIC DNA]</scope>
</reference>
<dbReference type="EMBL" id="CAUYUJ010009591">
    <property type="protein sequence ID" value="CAK0827195.1"/>
    <property type="molecule type" value="Genomic_DNA"/>
</dbReference>
<dbReference type="Proteomes" id="UP001189429">
    <property type="component" value="Unassembled WGS sequence"/>
</dbReference>
<name>A0ABN9S5V9_9DINO</name>
<comment type="caution">
    <text evidence="2">The sequence shown here is derived from an EMBL/GenBank/DDBJ whole genome shotgun (WGS) entry which is preliminary data.</text>
</comment>
<keyword evidence="3" id="KW-1185">Reference proteome</keyword>
<gene>
    <name evidence="2" type="ORF">PCOR1329_LOCUS26793</name>
</gene>
<organism evidence="2 3">
    <name type="scientific">Prorocentrum cordatum</name>
    <dbReference type="NCBI Taxonomy" id="2364126"/>
    <lineage>
        <taxon>Eukaryota</taxon>
        <taxon>Sar</taxon>
        <taxon>Alveolata</taxon>
        <taxon>Dinophyceae</taxon>
        <taxon>Prorocentrales</taxon>
        <taxon>Prorocentraceae</taxon>
        <taxon>Prorocentrum</taxon>
    </lineage>
</organism>